<evidence type="ECO:0000256" key="3">
    <source>
        <dbReference type="ARBA" id="ARBA00023125"/>
    </source>
</evidence>
<evidence type="ECO:0000259" key="4">
    <source>
        <dbReference type="Pfam" id="PF17764"/>
    </source>
</evidence>
<dbReference type="GO" id="GO:0006310">
    <property type="term" value="P:DNA recombination"/>
    <property type="evidence" value="ECO:0007669"/>
    <property type="project" value="TreeGrafter"/>
</dbReference>
<evidence type="ECO:0000256" key="1">
    <source>
        <dbReference type="ARBA" id="ARBA00022741"/>
    </source>
</evidence>
<dbReference type="Pfam" id="PF17764">
    <property type="entry name" value="PriA_3primeBD"/>
    <property type="match status" value="1"/>
</dbReference>
<evidence type="ECO:0000313" key="5">
    <source>
        <dbReference type="EMBL" id="PKY66190.1"/>
    </source>
</evidence>
<name>A0A2I1I500_9ACTO</name>
<feature type="domain" description="Primosomal protein N' 3' DNA-binding" evidence="4">
    <location>
        <begin position="28"/>
        <end position="122"/>
    </location>
</feature>
<comment type="caution">
    <text evidence="5">The sequence shown here is derived from an EMBL/GenBank/DDBJ whole genome shotgun (WGS) entry which is preliminary data.</text>
</comment>
<keyword evidence="2" id="KW-0067">ATP-binding</keyword>
<dbReference type="AlphaFoldDB" id="A0A2I1I500"/>
<dbReference type="PANTHER" id="PTHR30580">
    <property type="entry name" value="PRIMOSOMAL PROTEIN N"/>
    <property type="match status" value="1"/>
</dbReference>
<gene>
    <name evidence="5" type="ORF">CYJ25_05395</name>
</gene>
<dbReference type="Proteomes" id="UP000234545">
    <property type="component" value="Unassembled WGS sequence"/>
</dbReference>
<evidence type="ECO:0000313" key="6">
    <source>
        <dbReference type="Proteomes" id="UP000234545"/>
    </source>
</evidence>
<dbReference type="GO" id="GO:0043138">
    <property type="term" value="F:3'-5' DNA helicase activity"/>
    <property type="evidence" value="ECO:0007669"/>
    <property type="project" value="TreeGrafter"/>
</dbReference>
<dbReference type="GO" id="GO:0006302">
    <property type="term" value="P:double-strand break repair"/>
    <property type="evidence" value="ECO:0007669"/>
    <property type="project" value="TreeGrafter"/>
</dbReference>
<keyword evidence="3" id="KW-0238">DNA-binding</keyword>
<dbReference type="GO" id="GO:0003677">
    <property type="term" value="F:DNA binding"/>
    <property type="evidence" value="ECO:0007669"/>
    <property type="project" value="UniProtKB-KW"/>
</dbReference>
<sequence>MDIQGNSGVLFGLERVVTAQAIASVCVDVDVPHLDRPLDYAIGQELADAVVPGVAVKVHLAGRSVTGWVLSVRTEVPEHRLSPIDRVISPLPVLSPSIAKVARKIADRQVATLSQALSLALPQRHVGAEKSFLAQDESQQLEWNVDTDADGGAWHDNPVGCTLLAHLSHANPVRSVWTALGPTRDERLVDCIQANAVAHRGAIIVAPTHWQASQLYRLIQTRLGVPAALMTTQTSAEDRYLIHLQAMAGELGIVVGTRSSIWTPLKNLGLIVIWDDSDDRLVEQRAPRADALDIAMARCAEEHCSLLIASFSRSVKAQALVESGWAVSLMEDGPKKRALVPTVRVVDDAYIEREGPSGAMRIPSAALATIRTGLATGPVLVQVAHAGYVPVVSCSQCRSVARCHHCHGPLEKSDQDTISCSWCHRPTSGWQCPTCAGTRLRHARIGSERTGEELARAMPTASVLVSSSSNALTRTISHKPQLVVATPGSEPLAEGGYHAVVILDAQAIAGRPELWAPQEAMRRWFNALALARPEASALICGGITPSMAQALIRYNPVSFAHDLLEDRKANGFFPAKTVIAIDGQRKDSLGVAESSGGELLGEYTYQAVKEGTLPIVRSLVSVERDQLPEVLVKLKKLLQYRSAHKLPTVKITVNPPELF</sequence>
<dbReference type="GO" id="GO:0005524">
    <property type="term" value="F:ATP binding"/>
    <property type="evidence" value="ECO:0007669"/>
    <property type="project" value="UniProtKB-KW"/>
</dbReference>
<dbReference type="InterPro" id="IPR041222">
    <property type="entry name" value="PriA_3primeBD"/>
</dbReference>
<evidence type="ECO:0000256" key="2">
    <source>
        <dbReference type="ARBA" id="ARBA00022840"/>
    </source>
</evidence>
<proteinExistence type="predicted"/>
<dbReference type="Gene3D" id="3.40.1440.60">
    <property type="entry name" value="PriA, 3(prime) DNA-binding domain"/>
    <property type="match status" value="1"/>
</dbReference>
<organism evidence="5 6">
    <name type="scientific">Schaalia turicensis</name>
    <dbReference type="NCBI Taxonomy" id="131111"/>
    <lineage>
        <taxon>Bacteria</taxon>
        <taxon>Bacillati</taxon>
        <taxon>Actinomycetota</taxon>
        <taxon>Actinomycetes</taxon>
        <taxon>Actinomycetales</taxon>
        <taxon>Actinomycetaceae</taxon>
        <taxon>Schaalia</taxon>
    </lineage>
</organism>
<keyword evidence="1" id="KW-0547">Nucleotide-binding</keyword>
<dbReference type="OrthoDB" id="3177118at2"/>
<dbReference type="SUPFAM" id="SSF52540">
    <property type="entry name" value="P-loop containing nucleoside triphosphate hydrolases"/>
    <property type="match status" value="1"/>
</dbReference>
<reference evidence="5 6" key="1">
    <citation type="submission" date="2017-12" db="EMBL/GenBank/DDBJ databases">
        <title>Phylogenetic diversity of female urinary microbiome.</title>
        <authorList>
            <person name="Thomas-White K."/>
            <person name="Wolfe A.J."/>
        </authorList>
    </citation>
    <scope>NUCLEOTIDE SEQUENCE [LARGE SCALE GENOMIC DNA]</scope>
    <source>
        <strain evidence="5 6">UMB0250</strain>
    </source>
</reference>
<dbReference type="PANTHER" id="PTHR30580:SF0">
    <property type="entry name" value="PRIMOSOMAL PROTEIN N"/>
    <property type="match status" value="1"/>
</dbReference>
<dbReference type="RefSeq" id="WP_101628169.1">
    <property type="nucleotide sequence ID" value="NZ_PKKJ01000005.1"/>
</dbReference>
<dbReference type="InterPro" id="IPR042115">
    <property type="entry name" value="PriA_3primeBD_sf"/>
</dbReference>
<dbReference type="GO" id="GO:0006270">
    <property type="term" value="P:DNA replication initiation"/>
    <property type="evidence" value="ECO:0007669"/>
    <property type="project" value="TreeGrafter"/>
</dbReference>
<accession>A0A2I1I500</accession>
<dbReference type="InterPro" id="IPR027417">
    <property type="entry name" value="P-loop_NTPase"/>
</dbReference>
<dbReference type="EMBL" id="PKKJ01000005">
    <property type="protein sequence ID" value="PKY66190.1"/>
    <property type="molecule type" value="Genomic_DNA"/>
</dbReference>
<dbReference type="Gene3D" id="3.40.50.300">
    <property type="entry name" value="P-loop containing nucleotide triphosphate hydrolases"/>
    <property type="match status" value="1"/>
</dbReference>
<protein>
    <submittedName>
        <fullName evidence="5">Primosomal protein N</fullName>
    </submittedName>
</protein>